<dbReference type="PANTHER" id="PTHR13285">
    <property type="entry name" value="ACYLTRANSFERASE"/>
    <property type="match status" value="1"/>
</dbReference>
<sequence>MQLYSIQFVAFLCVALVAYYALGRAKPSYQWTVLLAASMVFYYATGWQNFFFILLTAASTWGVGLAFGAIEKRSKEARASIKDRKEKKAVKAKYNRYKWYVLLAALILNFGVLAYIKYWNALLTAVGFGDSFLASSLLLPLGLSFYTFQSASYVIDTYNAKYEPERNFAKYLLFVSFFPQLIQGPINRFDALAHQLFESHGFDAERSRRALVLIGYGMLKKYVVADLLVTTIAACLDNVTGDTPGSIILFGILLYSAQQYGDFSGGIDMVRGVAMLFGIDMAQNFRQPYFSISLGDFWRRWHITLGAWMRDYVFYPFALTGAMQNLGKWCGAHLGRHWGRTVPASIANILVFFLVGLWHGADAHFIWWGLYNGIVIAAADLATPLWEFLIAKFHVNVESAGWHLWRILRTFIVVNIGWYFDRILVFGDVLTGFYNTLFNFAPSEFWPVFQTFHIHHVKLCLVASAIGCIIVFIVSVLRERGVDVTGELLKKPVVVRYAIYAFCMLMVICSFVIAPAGGGFIYANF</sequence>
<evidence type="ECO:0000256" key="8">
    <source>
        <dbReference type="SAM" id="Phobius"/>
    </source>
</evidence>
<dbReference type="STRING" id="471855.Shel_17220"/>
<dbReference type="PANTHER" id="PTHR13285:SF18">
    <property type="entry name" value="PROTEIN-CYSTEINE N-PALMITOYLTRANSFERASE RASP"/>
    <property type="match status" value="1"/>
</dbReference>
<keyword evidence="5 8" id="KW-1133">Transmembrane helix</keyword>
<feature type="transmembrane region" description="Helical" evidence="8">
    <location>
        <begin position="122"/>
        <end position="143"/>
    </location>
</feature>
<dbReference type="RefSeq" id="WP_012798843.1">
    <property type="nucleotide sequence ID" value="NC_013165.1"/>
</dbReference>
<dbReference type="GO" id="GO:0016746">
    <property type="term" value="F:acyltransferase activity"/>
    <property type="evidence" value="ECO:0007669"/>
    <property type="project" value="UniProtKB-KW"/>
</dbReference>
<proteinExistence type="inferred from homology"/>
<dbReference type="PIRSF" id="PIRSF500217">
    <property type="entry name" value="AlgI"/>
    <property type="match status" value="1"/>
</dbReference>
<evidence type="ECO:0000256" key="1">
    <source>
        <dbReference type="ARBA" id="ARBA00004651"/>
    </source>
</evidence>
<accession>C7N756</accession>
<dbReference type="Pfam" id="PF03062">
    <property type="entry name" value="MBOAT"/>
    <property type="match status" value="1"/>
</dbReference>
<feature type="transmembrane region" description="Helical" evidence="8">
    <location>
        <begin position="497"/>
        <end position="523"/>
    </location>
</feature>
<feature type="transmembrane region" description="Helical" evidence="8">
    <location>
        <begin position="51"/>
        <end position="70"/>
    </location>
</feature>
<dbReference type="HOGENOM" id="CLU_025255_0_0_11"/>
<feature type="transmembrane region" description="Helical" evidence="8">
    <location>
        <begin position="341"/>
        <end position="359"/>
    </location>
</feature>
<dbReference type="EMBL" id="CP001684">
    <property type="protein sequence ID" value="ACV22741.1"/>
    <property type="molecule type" value="Genomic_DNA"/>
</dbReference>
<keyword evidence="6 7" id="KW-0472">Membrane</keyword>
<feature type="transmembrane region" description="Helical" evidence="8">
    <location>
        <begin position="6"/>
        <end position="22"/>
    </location>
</feature>
<dbReference type="GO" id="GO:0005886">
    <property type="term" value="C:plasma membrane"/>
    <property type="evidence" value="ECO:0007669"/>
    <property type="project" value="UniProtKB-SubCell"/>
</dbReference>
<evidence type="ECO:0000256" key="2">
    <source>
        <dbReference type="ARBA" id="ARBA00010323"/>
    </source>
</evidence>
<evidence type="ECO:0000313" key="10">
    <source>
        <dbReference type="Proteomes" id="UP000002026"/>
    </source>
</evidence>
<name>C7N756_SLAHD</name>
<feature type="transmembrane region" description="Helical" evidence="8">
    <location>
        <begin position="454"/>
        <end position="477"/>
    </location>
</feature>
<dbReference type="Proteomes" id="UP000002026">
    <property type="component" value="Chromosome"/>
</dbReference>
<keyword evidence="4 8" id="KW-0812">Transmembrane</keyword>
<dbReference type="AlphaFoldDB" id="C7N756"/>
<comment type="subcellular location">
    <subcellularLocation>
        <location evidence="1">Cell membrane</location>
        <topology evidence="1">Multi-pass membrane protein</topology>
    </subcellularLocation>
</comment>
<comment type="similarity">
    <text evidence="2 7">Belongs to the membrane-bound acyltransferase family.</text>
</comment>
<protein>
    <submittedName>
        <fullName evidence="9">Predicted membrane protein involved in D-alanine export</fullName>
    </submittedName>
</protein>
<keyword evidence="7" id="KW-0012">Acyltransferase</keyword>
<keyword evidence="3 7" id="KW-1003">Cell membrane</keyword>
<evidence type="ECO:0000256" key="5">
    <source>
        <dbReference type="ARBA" id="ARBA00022989"/>
    </source>
</evidence>
<feature type="transmembrane region" description="Helical" evidence="8">
    <location>
        <begin position="29"/>
        <end position="45"/>
    </location>
</feature>
<evidence type="ECO:0000256" key="3">
    <source>
        <dbReference type="ARBA" id="ARBA00022475"/>
    </source>
</evidence>
<evidence type="ECO:0000256" key="7">
    <source>
        <dbReference type="PIRNR" id="PIRNR016636"/>
    </source>
</evidence>
<keyword evidence="7" id="KW-0808">Transferase</keyword>
<keyword evidence="10" id="KW-1185">Reference proteome</keyword>
<feature type="transmembrane region" description="Helical" evidence="8">
    <location>
        <begin position="97"/>
        <end position="116"/>
    </location>
</feature>
<dbReference type="KEGG" id="shi:Shel_17220"/>
<dbReference type="InterPro" id="IPR028362">
    <property type="entry name" value="AlgI"/>
</dbReference>
<gene>
    <name evidence="9" type="ordered locus">Shel_17220</name>
</gene>
<dbReference type="InterPro" id="IPR051085">
    <property type="entry name" value="MB_O-acyltransferase"/>
</dbReference>
<evidence type="ECO:0000313" key="9">
    <source>
        <dbReference type="EMBL" id="ACV22741.1"/>
    </source>
</evidence>
<dbReference type="InterPro" id="IPR024194">
    <property type="entry name" value="Ac/AlaTfrase_AlgI/DltB"/>
</dbReference>
<evidence type="ECO:0000256" key="6">
    <source>
        <dbReference type="ARBA" id="ARBA00023136"/>
    </source>
</evidence>
<feature type="transmembrane region" description="Helical" evidence="8">
    <location>
        <begin position="365"/>
        <end position="390"/>
    </location>
</feature>
<organism evidence="9 10">
    <name type="scientific">Slackia heliotrinireducens (strain ATCC 29202 / DSM 20476 / NCTC 11029 / RHS 1)</name>
    <name type="common">Peptococcus heliotrinreducens</name>
    <dbReference type="NCBI Taxonomy" id="471855"/>
    <lineage>
        <taxon>Bacteria</taxon>
        <taxon>Bacillati</taxon>
        <taxon>Actinomycetota</taxon>
        <taxon>Coriobacteriia</taxon>
        <taxon>Eggerthellales</taxon>
        <taxon>Eggerthellaceae</taxon>
        <taxon>Slackia</taxon>
    </lineage>
</organism>
<dbReference type="InterPro" id="IPR004299">
    <property type="entry name" value="MBOAT_fam"/>
</dbReference>
<evidence type="ECO:0000256" key="4">
    <source>
        <dbReference type="ARBA" id="ARBA00022692"/>
    </source>
</evidence>
<dbReference type="eggNOG" id="COG1696">
    <property type="taxonomic scope" value="Bacteria"/>
</dbReference>
<reference evidence="9 10" key="1">
    <citation type="journal article" date="2009" name="Stand. Genomic Sci.">
        <title>Complete genome sequence of Slackia heliotrinireducens type strain (RHS 1).</title>
        <authorList>
            <person name="Pukall R."/>
            <person name="Lapidus A."/>
            <person name="Nolan M."/>
            <person name="Copeland A."/>
            <person name="Glavina Del Rio T."/>
            <person name="Lucas S."/>
            <person name="Chen F."/>
            <person name="Tice H."/>
            <person name="Cheng J.F."/>
            <person name="Chertkov O."/>
            <person name="Bruce D."/>
            <person name="Goodwin L."/>
            <person name="Kuske C."/>
            <person name="Brettin T."/>
            <person name="Detter J.C."/>
            <person name="Han C."/>
            <person name="Pitluck S."/>
            <person name="Pati A."/>
            <person name="Mavrommatis K."/>
            <person name="Ivanova N."/>
            <person name="Ovchinnikova G."/>
            <person name="Chen A."/>
            <person name="Palaniappan K."/>
            <person name="Schneider S."/>
            <person name="Rohde M."/>
            <person name="Chain P."/>
            <person name="D'haeseleer P."/>
            <person name="Goker M."/>
            <person name="Bristow J."/>
            <person name="Eisen J.A."/>
            <person name="Markowitz V."/>
            <person name="Kyrpides N.C."/>
            <person name="Klenk H.P."/>
            <person name="Hugenholtz P."/>
        </authorList>
    </citation>
    <scope>NUCLEOTIDE SEQUENCE [LARGE SCALE GENOMIC DNA]</scope>
    <source>
        <strain evidence="10">ATCC 29202 / DSM 20476 / NCTC 11029 / RHS 1</strain>
    </source>
</reference>
<dbReference type="PIRSF" id="PIRSF016636">
    <property type="entry name" value="AlgI_DltB"/>
    <property type="match status" value="1"/>
</dbReference>
<feature type="transmembrane region" description="Helical" evidence="8">
    <location>
        <begin position="411"/>
        <end position="434"/>
    </location>
</feature>
<dbReference type="GO" id="GO:0042121">
    <property type="term" value="P:alginic acid biosynthetic process"/>
    <property type="evidence" value="ECO:0007669"/>
    <property type="project" value="InterPro"/>
</dbReference>